<gene>
    <name evidence="2" type="ORF">PMES_01862</name>
</gene>
<dbReference type="EMBL" id="APKE01000022">
    <property type="protein sequence ID" value="KAF0675776.1"/>
    <property type="molecule type" value="Genomic_DNA"/>
</dbReference>
<accession>A0A921NV07</accession>
<dbReference type="RefSeq" id="WP_159965423.1">
    <property type="nucleotide sequence ID" value="NZ_APKE01000022.1"/>
</dbReference>
<dbReference type="Pfam" id="PF09929">
    <property type="entry name" value="DUF2161"/>
    <property type="match status" value="1"/>
</dbReference>
<comment type="caution">
    <text evidence="2">The sequence shown here is derived from an EMBL/GenBank/DDBJ whole genome shotgun (WGS) entry which is preliminary data.</text>
</comment>
<evidence type="ECO:0000313" key="3">
    <source>
        <dbReference type="Proteomes" id="UP000698242"/>
    </source>
</evidence>
<dbReference type="OrthoDB" id="9795163at2"/>
<feature type="region of interest" description="Disordered" evidence="1">
    <location>
        <begin position="223"/>
        <end position="248"/>
    </location>
</feature>
<dbReference type="AlphaFoldDB" id="A0A921NV07"/>
<dbReference type="InterPro" id="IPR018679">
    <property type="entry name" value="DUF2161"/>
</dbReference>
<dbReference type="Proteomes" id="UP000698242">
    <property type="component" value="Unassembled WGS sequence"/>
</dbReference>
<evidence type="ECO:0000313" key="2">
    <source>
        <dbReference type="EMBL" id="KAF0675776.1"/>
    </source>
</evidence>
<organism evidence="2 3">
    <name type="scientific">Profundibacterium mesophilum KAUST100406-0324</name>
    <dbReference type="NCBI Taxonomy" id="1037889"/>
    <lineage>
        <taxon>Bacteria</taxon>
        <taxon>Pseudomonadati</taxon>
        <taxon>Pseudomonadota</taxon>
        <taxon>Alphaproteobacteria</taxon>
        <taxon>Rhodobacterales</taxon>
        <taxon>Roseobacteraceae</taxon>
        <taxon>Profundibacterium</taxon>
    </lineage>
</organism>
<keyword evidence="3" id="KW-1185">Reference proteome</keyword>
<protein>
    <submittedName>
        <fullName evidence="2">Uncharacterized protein</fullName>
    </submittedName>
</protein>
<name>A0A921NV07_9RHOB</name>
<proteinExistence type="predicted"/>
<sequence>MSFARETDLYPFVKRYFEGLSYEVKGEVGAADVVACDAAGTQMVIVELKLGFTLALLRQGIARQALSDLVYLCVPRRQGRAGTKAHAADAGLCSRLGLGLMTVSAAGGVAILCDPEPYRPRRAPARRARLLAEFRARRGDPNPGGTGGRKLVTAYRQDAGLCAAHLAAHGPCRGADVARGTGVARATRMMADNHYGWFERVSTGVYALTEAGQDAAATLVAASTSTPAAPPAGAGGGSVRMGAGADPE</sequence>
<reference evidence="2" key="1">
    <citation type="submission" date="2013-03" db="EMBL/GenBank/DDBJ databases">
        <title>Genome Sequence of the Profundibacterium mesophilum strain KAUST100406-0324T from Red Sea, a novel genus in the family Rhodobacteraceae.</title>
        <authorList>
            <person name="Essack M."/>
            <person name="Alam I."/>
            <person name="Lafi F."/>
            <person name="Alawi W."/>
            <person name="Kamanu F."/>
            <person name="Al-Suwailem A."/>
            <person name="Lee O.O."/>
            <person name="Xu Y."/>
            <person name="Bajic V."/>
            <person name="Qian P.-Y."/>
            <person name="Archer J."/>
        </authorList>
    </citation>
    <scope>NUCLEOTIDE SEQUENCE</scope>
    <source>
        <strain evidence="2">KAUST100406-0324</strain>
    </source>
</reference>
<evidence type="ECO:0000256" key="1">
    <source>
        <dbReference type="SAM" id="MobiDB-lite"/>
    </source>
</evidence>